<proteinExistence type="predicted"/>
<name>A0A0B2AB30_9MICO</name>
<comment type="caution">
    <text evidence="2">The sequence shown here is derived from an EMBL/GenBank/DDBJ whole genome shotgun (WGS) entry which is preliminary data.</text>
</comment>
<dbReference type="AlphaFoldDB" id="A0A0B2AB30"/>
<evidence type="ECO:0000259" key="1">
    <source>
        <dbReference type="Pfam" id="PF01636"/>
    </source>
</evidence>
<dbReference type="InterPro" id="IPR041726">
    <property type="entry name" value="ACAD10_11_N"/>
</dbReference>
<dbReference type="SUPFAM" id="SSF56112">
    <property type="entry name" value="Protein kinase-like (PK-like)"/>
    <property type="match status" value="1"/>
</dbReference>
<dbReference type="Proteomes" id="UP000031030">
    <property type="component" value="Unassembled WGS sequence"/>
</dbReference>
<reference evidence="2 3" key="1">
    <citation type="submission" date="2014-11" db="EMBL/GenBank/DDBJ databases">
        <title>Genome sequence of Microbacterium mangrovi MUSC 115(T).</title>
        <authorList>
            <person name="Lee L.-H."/>
        </authorList>
    </citation>
    <scope>NUCLEOTIDE SEQUENCE [LARGE SCALE GENOMIC DNA]</scope>
    <source>
        <strain evidence="2 3">MUSC 115</strain>
    </source>
</reference>
<dbReference type="PANTHER" id="PTHR47829:SF1">
    <property type="entry name" value="HAD FAMILY PHOSPHATASE"/>
    <property type="match status" value="1"/>
</dbReference>
<accession>A0A0B2AB30</accession>
<feature type="domain" description="Aminoglycoside phosphotransferase" evidence="1">
    <location>
        <begin position="29"/>
        <end position="244"/>
    </location>
</feature>
<evidence type="ECO:0000313" key="3">
    <source>
        <dbReference type="Proteomes" id="UP000031030"/>
    </source>
</evidence>
<organism evidence="2 3">
    <name type="scientific">Microbacterium mangrovi</name>
    <dbReference type="NCBI Taxonomy" id="1348253"/>
    <lineage>
        <taxon>Bacteria</taxon>
        <taxon>Bacillati</taxon>
        <taxon>Actinomycetota</taxon>
        <taxon>Actinomycetes</taxon>
        <taxon>Micrococcales</taxon>
        <taxon>Microbacteriaceae</taxon>
        <taxon>Microbacterium</taxon>
    </lineage>
</organism>
<dbReference type="Gene3D" id="3.90.1200.10">
    <property type="match status" value="1"/>
</dbReference>
<sequence length="336" mass="36207">MSALPGLDLDRLAAWIANAVELDGELRAELITGGNSNLTFAVRDSSHAWILRRPPVGHVLETAHDMAREYRIIRALQPTRVPVPGVVTLCSDPSVLGAPFYLMERAAGHAIRDVRELAARGPERTRVIANELIDALVALHAVDIASVGLQSFGRPEGYLSRQVARWKKQLDASFTRELPTAESLHARLQSRIPQSSASGIVHGDYRLDNVLVDDDDRISAVVDWELATLGDPLTDLALMVVYGRLGQALPDVVPDVVGVRGYPSEDEIITRYAAASSRDVSDFSFYVGLASFKAAGILEGICHRALHGQTAGNVPAGFADAVLVLLDGGLAALDER</sequence>
<dbReference type="EMBL" id="JTDK01000006">
    <property type="protein sequence ID" value="KHK98811.1"/>
    <property type="molecule type" value="Genomic_DNA"/>
</dbReference>
<dbReference type="CDD" id="cd05154">
    <property type="entry name" value="ACAD10_11_N-like"/>
    <property type="match status" value="1"/>
</dbReference>
<dbReference type="InterPro" id="IPR011009">
    <property type="entry name" value="Kinase-like_dom_sf"/>
</dbReference>
<dbReference type="Gene3D" id="3.30.200.20">
    <property type="entry name" value="Phosphorylase Kinase, domain 1"/>
    <property type="match status" value="1"/>
</dbReference>
<dbReference type="OrthoDB" id="3806873at2"/>
<gene>
    <name evidence="2" type="ORF">LK09_07970</name>
</gene>
<evidence type="ECO:0000313" key="2">
    <source>
        <dbReference type="EMBL" id="KHK98811.1"/>
    </source>
</evidence>
<protein>
    <submittedName>
        <fullName evidence="2">Acyl-CoA dehydrogenase</fullName>
    </submittedName>
</protein>
<dbReference type="InterPro" id="IPR002575">
    <property type="entry name" value="Aminoglycoside_PTrfase"/>
</dbReference>
<dbReference type="InterPro" id="IPR052898">
    <property type="entry name" value="ACAD10-like"/>
</dbReference>
<dbReference type="RefSeq" id="WP_039397693.1">
    <property type="nucleotide sequence ID" value="NZ_JTDK01000006.1"/>
</dbReference>
<keyword evidence="3" id="KW-1185">Reference proteome</keyword>
<dbReference type="Pfam" id="PF01636">
    <property type="entry name" value="APH"/>
    <property type="match status" value="1"/>
</dbReference>
<dbReference type="PANTHER" id="PTHR47829">
    <property type="entry name" value="HYDROLASE, PUTATIVE (AFU_ORTHOLOGUE AFUA_1G12880)-RELATED"/>
    <property type="match status" value="1"/>
</dbReference>
<dbReference type="STRING" id="1348253.LK09_07970"/>